<comment type="caution">
    <text evidence="1">The sequence shown here is derived from an EMBL/GenBank/DDBJ whole genome shotgun (WGS) entry which is preliminary data.</text>
</comment>
<reference evidence="1" key="1">
    <citation type="submission" date="2018-12" db="EMBL/GenBank/DDBJ databases">
        <authorList>
            <person name="Syme R.A."/>
            <person name="Farfan-Caceres L."/>
            <person name="Lichtenzveig J."/>
        </authorList>
    </citation>
    <scope>NUCLEOTIDE SEQUENCE</scope>
    <source>
        <strain evidence="1">Al4</strain>
    </source>
</reference>
<sequence>MAVSFLENIHSLPADGPSNHAHVIDISTYDPQDFSSTPLSWNLKLWDAVATTLYNISPATLNDFLDTKRHEYKLVLTSKSNEGRIVVWRKDTEVLVGGFVDELDDGVYQWDHVVRCDINNDGGWTINYASYGLYTQRDWQTVWAGSFMDLRSGRGDVSDNATCRSEKAFLLAEKIMEDRPWPARLFSWTISEN</sequence>
<accession>A0A8H7J5Z7</accession>
<gene>
    <name evidence="1" type="ORF">EKO04_004985</name>
</gene>
<evidence type="ECO:0000313" key="1">
    <source>
        <dbReference type="EMBL" id="KAF9697097.1"/>
    </source>
</evidence>
<reference evidence="1" key="2">
    <citation type="submission" date="2020-09" db="EMBL/GenBank/DDBJ databases">
        <title>Reference genome assembly for Australian Ascochyta lentis isolate Al4.</title>
        <authorList>
            <person name="Lee R.C."/>
            <person name="Farfan-Caceres L.M."/>
            <person name="Debler J.W."/>
            <person name="Williams A.H."/>
            <person name="Henares B.M."/>
        </authorList>
    </citation>
    <scope>NUCLEOTIDE SEQUENCE</scope>
    <source>
        <strain evidence="1">Al4</strain>
    </source>
</reference>
<dbReference type="EMBL" id="RZGK01000008">
    <property type="protein sequence ID" value="KAF9697097.1"/>
    <property type="molecule type" value="Genomic_DNA"/>
</dbReference>
<evidence type="ECO:0000313" key="2">
    <source>
        <dbReference type="Proteomes" id="UP000651452"/>
    </source>
</evidence>
<dbReference type="Proteomes" id="UP000651452">
    <property type="component" value="Unassembled WGS sequence"/>
</dbReference>
<organism evidence="1 2">
    <name type="scientific">Ascochyta lentis</name>
    <dbReference type="NCBI Taxonomy" id="205686"/>
    <lineage>
        <taxon>Eukaryota</taxon>
        <taxon>Fungi</taxon>
        <taxon>Dikarya</taxon>
        <taxon>Ascomycota</taxon>
        <taxon>Pezizomycotina</taxon>
        <taxon>Dothideomycetes</taxon>
        <taxon>Pleosporomycetidae</taxon>
        <taxon>Pleosporales</taxon>
        <taxon>Pleosporineae</taxon>
        <taxon>Didymellaceae</taxon>
        <taxon>Ascochyta</taxon>
    </lineage>
</organism>
<dbReference type="OrthoDB" id="3795731at2759"/>
<name>A0A8H7J5Z7_9PLEO</name>
<keyword evidence="2" id="KW-1185">Reference proteome</keyword>
<protein>
    <submittedName>
        <fullName evidence="1">Uncharacterized protein</fullName>
    </submittedName>
</protein>
<dbReference type="AlphaFoldDB" id="A0A8H7J5Z7"/>
<proteinExistence type="predicted"/>